<dbReference type="Proteomes" id="UP000596661">
    <property type="component" value="Chromosome 6"/>
</dbReference>
<evidence type="ECO:0000313" key="1">
    <source>
        <dbReference type="EnsemblPlants" id="cds.evm.model.06.1602"/>
    </source>
</evidence>
<evidence type="ECO:0000313" key="2">
    <source>
        <dbReference type="Proteomes" id="UP000596661"/>
    </source>
</evidence>
<name>A0A803PV67_CANSA</name>
<keyword evidence="2" id="KW-1185">Reference proteome</keyword>
<reference evidence="1" key="1">
    <citation type="submission" date="2018-11" db="EMBL/GenBank/DDBJ databases">
        <authorList>
            <person name="Grassa J C."/>
        </authorList>
    </citation>
    <scope>NUCLEOTIDE SEQUENCE [LARGE SCALE GENOMIC DNA]</scope>
</reference>
<sequence length="105" mass="12029">MVFTRKTILKKTLQGGLETVMEEVNPLSSKHAQPSNARYRNTSNVNVQGEKLDNHHDHVGGDKNSKRKKMMKITSKIDITKTTIVMIKTLRWSECLMSYTKPNKI</sequence>
<dbReference type="Gramene" id="evm.model.06.1602">
    <property type="protein sequence ID" value="cds.evm.model.06.1602"/>
    <property type="gene ID" value="evm.TU.06.1602"/>
</dbReference>
<proteinExistence type="predicted"/>
<organism evidence="1 2">
    <name type="scientific">Cannabis sativa</name>
    <name type="common">Hemp</name>
    <name type="synonym">Marijuana</name>
    <dbReference type="NCBI Taxonomy" id="3483"/>
    <lineage>
        <taxon>Eukaryota</taxon>
        <taxon>Viridiplantae</taxon>
        <taxon>Streptophyta</taxon>
        <taxon>Embryophyta</taxon>
        <taxon>Tracheophyta</taxon>
        <taxon>Spermatophyta</taxon>
        <taxon>Magnoliopsida</taxon>
        <taxon>eudicotyledons</taxon>
        <taxon>Gunneridae</taxon>
        <taxon>Pentapetalae</taxon>
        <taxon>rosids</taxon>
        <taxon>fabids</taxon>
        <taxon>Rosales</taxon>
        <taxon>Cannabaceae</taxon>
        <taxon>Cannabis</taxon>
    </lineage>
</organism>
<dbReference type="EMBL" id="UZAU01000615">
    <property type="status" value="NOT_ANNOTATED_CDS"/>
    <property type="molecule type" value="Genomic_DNA"/>
</dbReference>
<protein>
    <submittedName>
        <fullName evidence="1">Uncharacterized protein</fullName>
    </submittedName>
</protein>
<dbReference type="EnsemblPlants" id="evm.model.06.1602">
    <property type="protein sequence ID" value="cds.evm.model.06.1602"/>
    <property type="gene ID" value="evm.TU.06.1602"/>
</dbReference>
<reference evidence="1" key="2">
    <citation type="submission" date="2021-03" db="UniProtKB">
        <authorList>
            <consortium name="EnsemblPlants"/>
        </authorList>
    </citation>
    <scope>IDENTIFICATION</scope>
</reference>
<dbReference type="AlphaFoldDB" id="A0A803PV67"/>
<accession>A0A803PV67</accession>